<keyword evidence="6" id="KW-0539">Nucleus</keyword>
<reference evidence="9 10" key="1">
    <citation type="journal article" date="2022" name="Nat. Plants">
        <title>Genomes of leafy and leafless Platanthera orchids illuminate the evolution of mycoheterotrophy.</title>
        <authorList>
            <person name="Li M.H."/>
            <person name="Liu K.W."/>
            <person name="Li Z."/>
            <person name="Lu H.C."/>
            <person name="Ye Q.L."/>
            <person name="Zhang D."/>
            <person name="Wang J.Y."/>
            <person name="Li Y.F."/>
            <person name="Zhong Z.M."/>
            <person name="Liu X."/>
            <person name="Yu X."/>
            <person name="Liu D.K."/>
            <person name="Tu X.D."/>
            <person name="Liu B."/>
            <person name="Hao Y."/>
            <person name="Liao X.Y."/>
            <person name="Jiang Y.T."/>
            <person name="Sun W.H."/>
            <person name="Chen J."/>
            <person name="Chen Y.Q."/>
            <person name="Ai Y."/>
            <person name="Zhai J.W."/>
            <person name="Wu S.S."/>
            <person name="Zhou Z."/>
            <person name="Hsiao Y.Y."/>
            <person name="Wu W.L."/>
            <person name="Chen Y.Y."/>
            <person name="Lin Y.F."/>
            <person name="Hsu J.L."/>
            <person name="Li C.Y."/>
            <person name="Wang Z.W."/>
            <person name="Zhao X."/>
            <person name="Zhong W.Y."/>
            <person name="Ma X.K."/>
            <person name="Ma L."/>
            <person name="Huang J."/>
            <person name="Chen G.Z."/>
            <person name="Huang M.Z."/>
            <person name="Huang L."/>
            <person name="Peng D.H."/>
            <person name="Luo Y.B."/>
            <person name="Zou S.Q."/>
            <person name="Chen S.P."/>
            <person name="Lan S."/>
            <person name="Tsai W.C."/>
            <person name="Van de Peer Y."/>
            <person name="Liu Z.J."/>
        </authorList>
    </citation>
    <scope>NUCLEOTIDE SEQUENCE [LARGE SCALE GENOMIC DNA]</scope>
    <source>
        <strain evidence="9">Lor288</strain>
    </source>
</reference>
<comment type="caution">
    <text evidence="9">The sequence shown here is derived from an EMBL/GenBank/DDBJ whole genome shotgun (WGS) entry which is preliminary data.</text>
</comment>
<name>A0ABR2MIA9_9ASPA</name>
<evidence type="ECO:0000256" key="1">
    <source>
        <dbReference type="ARBA" id="ARBA00004496"/>
    </source>
</evidence>
<proteinExistence type="inferred from homology"/>
<gene>
    <name evidence="9" type="ORF">KSP40_PGU007171</name>
</gene>
<dbReference type="EMBL" id="JBBWWR010000007">
    <property type="protein sequence ID" value="KAK8963850.1"/>
    <property type="molecule type" value="Genomic_DNA"/>
</dbReference>
<evidence type="ECO:0000256" key="2">
    <source>
        <dbReference type="ARBA" id="ARBA00005497"/>
    </source>
</evidence>
<feature type="domain" description="MI" evidence="8">
    <location>
        <begin position="269"/>
        <end position="390"/>
    </location>
</feature>
<dbReference type="Gene3D" id="1.25.40.180">
    <property type="match status" value="4"/>
</dbReference>
<evidence type="ECO:0000256" key="5">
    <source>
        <dbReference type="ARBA" id="ARBA00022845"/>
    </source>
</evidence>
<evidence type="ECO:0000256" key="7">
    <source>
        <dbReference type="SAM" id="MobiDB-lite"/>
    </source>
</evidence>
<dbReference type="InterPro" id="IPR039778">
    <property type="entry name" value="PDCD4"/>
</dbReference>
<keyword evidence="4" id="KW-0677">Repeat</keyword>
<evidence type="ECO:0000259" key="8">
    <source>
        <dbReference type="PROSITE" id="PS51366"/>
    </source>
</evidence>
<feature type="compositionally biased region" description="Basic and acidic residues" evidence="7">
    <location>
        <begin position="53"/>
        <end position="63"/>
    </location>
</feature>
<keyword evidence="10" id="KW-1185">Reference proteome</keyword>
<dbReference type="InterPro" id="IPR016024">
    <property type="entry name" value="ARM-type_fold"/>
</dbReference>
<protein>
    <recommendedName>
        <fullName evidence="8">MI domain-containing protein</fullName>
    </recommendedName>
</protein>
<evidence type="ECO:0000313" key="9">
    <source>
        <dbReference type="EMBL" id="KAK8963850.1"/>
    </source>
</evidence>
<feature type="domain" description="MI" evidence="8">
    <location>
        <begin position="400"/>
        <end position="522"/>
    </location>
</feature>
<feature type="compositionally biased region" description="Low complexity" evidence="7">
    <location>
        <begin position="35"/>
        <end position="45"/>
    </location>
</feature>
<dbReference type="Pfam" id="PF02847">
    <property type="entry name" value="MA3"/>
    <property type="match status" value="4"/>
</dbReference>
<dbReference type="Proteomes" id="UP001412067">
    <property type="component" value="Unassembled WGS sequence"/>
</dbReference>
<dbReference type="PROSITE" id="PS51366">
    <property type="entry name" value="MI"/>
    <property type="match status" value="4"/>
</dbReference>
<feature type="region of interest" description="Disordered" evidence="7">
    <location>
        <begin position="29"/>
        <end position="102"/>
    </location>
</feature>
<comment type="subcellular location">
    <subcellularLocation>
        <location evidence="1">Cytoplasm</location>
    </subcellularLocation>
</comment>
<evidence type="ECO:0000256" key="6">
    <source>
        <dbReference type="ARBA" id="ARBA00023242"/>
    </source>
</evidence>
<dbReference type="SUPFAM" id="SSF48371">
    <property type="entry name" value="ARM repeat"/>
    <property type="match status" value="4"/>
</dbReference>
<keyword evidence="5" id="KW-0810">Translation regulation</keyword>
<organism evidence="9 10">
    <name type="scientific">Platanthera guangdongensis</name>
    <dbReference type="NCBI Taxonomy" id="2320717"/>
    <lineage>
        <taxon>Eukaryota</taxon>
        <taxon>Viridiplantae</taxon>
        <taxon>Streptophyta</taxon>
        <taxon>Embryophyta</taxon>
        <taxon>Tracheophyta</taxon>
        <taxon>Spermatophyta</taxon>
        <taxon>Magnoliopsida</taxon>
        <taxon>Liliopsida</taxon>
        <taxon>Asparagales</taxon>
        <taxon>Orchidaceae</taxon>
        <taxon>Orchidoideae</taxon>
        <taxon>Orchideae</taxon>
        <taxon>Orchidinae</taxon>
        <taxon>Platanthera</taxon>
    </lineage>
</organism>
<keyword evidence="3" id="KW-0963">Cytoplasm</keyword>
<evidence type="ECO:0000256" key="3">
    <source>
        <dbReference type="ARBA" id="ARBA00022490"/>
    </source>
</evidence>
<evidence type="ECO:0000256" key="4">
    <source>
        <dbReference type="ARBA" id="ARBA00022737"/>
    </source>
</evidence>
<accession>A0ABR2MIA9</accession>
<dbReference type="PANTHER" id="PTHR12626:SF2">
    <property type="entry name" value="MA3 DOMAIN-CONTAINING TRANSLATION REGULATORY FACTOR 2"/>
    <property type="match status" value="1"/>
</dbReference>
<evidence type="ECO:0000313" key="10">
    <source>
        <dbReference type="Proteomes" id="UP001412067"/>
    </source>
</evidence>
<feature type="domain" description="MI" evidence="8">
    <location>
        <begin position="570"/>
        <end position="689"/>
    </location>
</feature>
<sequence length="694" mass="77033">MCAQRMEVYKHNEEVISASEVIDSAMVSSLERTSPKSPWTPKTPWGKFSPSSGRDDHPKKAGPDGKGNWGGLLDNEADNFCDPKDLNSEEEPTSSSSKPSLDLEEFKKKARVIIEEYFTTDDIMSTANELKDLGCPSYHHYFVKKLVSMAMDLHDREKEMSAVLLSTLYAEFIDPPQVYKGFCKLVESADDLSVDIPDAANVLAIFVARAIVDEILPPAFLTKQSETLPPESKGIELIKRASKSYLSAPRHTDNLLRKWGGSKNITVNDVKIRINDLLMEYIVSGDKAEARRCIKDLNVPFFHHEIVKQALILAMERRSAEGLILDLLKVVHEEGAINASQISKGFNRLIDHVDDLSLDIPSARNLLQLLISKAASEGWLCVSSLRSFGKQVEDDIATKNFKVNATSIIKEYFLTGDVLEVISSLETVKYFPAVAQPNAVFVKKLITSAMERKNREKEMASILLSSLRLPAEDVALGFRMLIESVEDAALDIPAIVEDLGMFLARAVVDEVLPPSSLDEVEVAACVICESMGAKVLQLSRSALKARLSGERILRCWGSSGAGTMGSDINDVKDKIMKLLEEFDSGGDVREACRCIKELGMPFFHHEVVKKALVVIMEKKNDHLWGLLRECCSIGLITPDQMLKGFGRVADGFDDLVLDVPDVEEQFRMYVERAKREGWLNASYSAIAVDNGEVP</sequence>
<dbReference type="SMART" id="SM00544">
    <property type="entry name" value="MA3"/>
    <property type="match status" value="4"/>
</dbReference>
<dbReference type="InterPro" id="IPR003891">
    <property type="entry name" value="Initiation_fac_eIF4g_MI"/>
</dbReference>
<feature type="domain" description="MI" evidence="8">
    <location>
        <begin position="105"/>
        <end position="226"/>
    </location>
</feature>
<dbReference type="PANTHER" id="PTHR12626">
    <property type="entry name" value="PROGRAMMED CELL DEATH 4"/>
    <property type="match status" value="1"/>
</dbReference>
<comment type="similarity">
    <text evidence="2">Belongs to the PDCD4 family.</text>
</comment>